<gene>
    <name evidence="5" type="ORF">DSM104440_03593</name>
</gene>
<dbReference type="PANTHER" id="PTHR36511:SF4">
    <property type="entry name" value="ANTITOXIN MQSA"/>
    <property type="match status" value="1"/>
</dbReference>
<keyword evidence="2" id="KW-0238">DNA-binding</keyword>
<evidence type="ECO:0000259" key="4">
    <source>
        <dbReference type="PROSITE" id="PS50943"/>
    </source>
</evidence>
<dbReference type="PANTHER" id="PTHR36511">
    <property type="entry name" value="MERR FAMILY BACTERIAL REGULATORY PROTEIN"/>
    <property type="match status" value="1"/>
</dbReference>
<dbReference type="CDD" id="cd00093">
    <property type="entry name" value="HTH_XRE"/>
    <property type="match status" value="1"/>
</dbReference>
<dbReference type="AlphaFoldDB" id="A0A6M4HFE3"/>
<dbReference type="GO" id="GO:0003677">
    <property type="term" value="F:DNA binding"/>
    <property type="evidence" value="ECO:0007669"/>
    <property type="project" value="UniProtKB-KW"/>
</dbReference>
<dbReference type="InterPro" id="IPR001387">
    <property type="entry name" value="Cro/C1-type_HTH"/>
</dbReference>
<evidence type="ECO:0000256" key="3">
    <source>
        <dbReference type="ARBA" id="ARBA00023163"/>
    </source>
</evidence>
<keyword evidence="3" id="KW-0804">Transcription</keyword>
<feature type="domain" description="HTH cro/C1-type" evidence="4">
    <location>
        <begin position="3"/>
        <end position="38"/>
    </location>
</feature>
<sequence>MDVADLRTRLGLTQTQFARHFGFSVETLRHWERGDRQPRGAAKVLLSVIAHNPAAVLDALVPEFAKPHEEFVTKP</sequence>
<accession>A0A6M4HFE3</accession>
<dbReference type="InParanoid" id="A0A6M4HFE3"/>
<evidence type="ECO:0000256" key="2">
    <source>
        <dbReference type="ARBA" id="ARBA00023125"/>
    </source>
</evidence>
<dbReference type="PROSITE" id="PS50943">
    <property type="entry name" value="HTH_CROC1"/>
    <property type="match status" value="1"/>
</dbReference>
<dbReference type="Proteomes" id="UP000503096">
    <property type="component" value="Chromosome"/>
</dbReference>
<reference evidence="5 6" key="1">
    <citation type="submission" date="2020-04" db="EMBL/GenBank/DDBJ databases">
        <title>Usitatibacter rugosus gen. nov., sp. nov. and Usitatibacter palustris sp. nov., novel members of Usitatibacteraceae fam. nov. within the order Nitrosomonadales isolated from soil.</title>
        <authorList>
            <person name="Huber K.J."/>
            <person name="Neumann-Schaal M."/>
            <person name="Geppert A."/>
            <person name="Luckner M."/>
            <person name="Wanner G."/>
            <person name="Overmann J."/>
        </authorList>
    </citation>
    <scope>NUCLEOTIDE SEQUENCE [LARGE SCALE GENOMIC DNA]</scope>
    <source>
        <strain evidence="5 6">Swamp67</strain>
    </source>
</reference>
<dbReference type="Gene3D" id="1.10.260.40">
    <property type="entry name" value="lambda repressor-like DNA-binding domains"/>
    <property type="match status" value="1"/>
</dbReference>
<dbReference type="SUPFAM" id="SSF47413">
    <property type="entry name" value="lambda repressor-like DNA-binding domains"/>
    <property type="match status" value="1"/>
</dbReference>
<evidence type="ECO:0000313" key="5">
    <source>
        <dbReference type="EMBL" id="QJR16757.1"/>
    </source>
</evidence>
<dbReference type="InterPro" id="IPR052359">
    <property type="entry name" value="HTH-type_reg/antitoxin"/>
</dbReference>
<protein>
    <recommendedName>
        <fullName evidence="4">HTH cro/C1-type domain-containing protein</fullName>
    </recommendedName>
</protein>
<organism evidence="5 6">
    <name type="scientific">Usitatibacter palustris</name>
    <dbReference type="NCBI Taxonomy" id="2732487"/>
    <lineage>
        <taxon>Bacteria</taxon>
        <taxon>Pseudomonadati</taxon>
        <taxon>Pseudomonadota</taxon>
        <taxon>Betaproteobacteria</taxon>
        <taxon>Nitrosomonadales</taxon>
        <taxon>Usitatibacteraceae</taxon>
        <taxon>Usitatibacter</taxon>
    </lineage>
</organism>
<evidence type="ECO:0000256" key="1">
    <source>
        <dbReference type="ARBA" id="ARBA00023015"/>
    </source>
</evidence>
<evidence type="ECO:0000313" key="6">
    <source>
        <dbReference type="Proteomes" id="UP000503096"/>
    </source>
</evidence>
<dbReference type="KEGG" id="upl:DSM104440_03593"/>
<proteinExistence type="predicted"/>
<keyword evidence="6" id="KW-1185">Reference proteome</keyword>
<dbReference type="Pfam" id="PF01381">
    <property type="entry name" value="HTH_3"/>
    <property type="match status" value="1"/>
</dbReference>
<dbReference type="EMBL" id="CP053073">
    <property type="protein sequence ID" value="QJR16757.1"/>
    <property type="molecule type" value="Genomic_DNA"/>
</dbReference>
<keyword evidence="1" id="KW-0805">Transcription regulation</keyword>
<name>A0A6M4HFE3_9PROT</name>
<dbReference type="InterPro" id="IPR010982">
    <property type="entry name" value="Lambda_DNA-bd_dom_sf"/>
</dbReference>